<feature type="region of interest" description="Disordered" evidence="1">
    <location>
        <begin position="31"/>
        <end position="63"/>
    </location>
</feature>
<dbReference type="EMBL" id="GBXM01080299">
    <property type="protein sequence ID" value="JAH28278.1"/>
    <property type="molecule type" value="Transcribed_RNA"/>
</dbReference>
<sequence length="63" mass="6959">MMGDQEKVLWTEIAGQSVCRGEGSKFEEKTSIPSSLKLAPKSSGVTRRRIHPIIYRSDPPQSG</sequence>
<reference evidence="2" key="1">
    <citation type="submission" date="2014-11" db="EMBL/GenBank/DDBJ databases">
        <authorList>
            <person name="Amaro Gonzalez C."/>
        </authorList>
    </citation>
    <scope>NUCLEOTIDE SEQUENCE</scope>
</reference>
<dbReference type="EMBL" id="GBXM01069789">
    <property type="protein sequence ID" value="JAH38788.1"/>
    <property type="molecule type" value="Transcribed_RNA"/>
</dbReference>
<proteinExistence type="predicted"/>
<accession>A0A0E9RIY0</accession>
<protein>
    <submittedName>
        <fullName evidence="2">Uncharacterized protein</fullName>
    </submittedName>
</protein>
<organism evidence="2">
    <name type="scientific">Anguilla anguilla</name>
    <name type="common">European freshwater eel</name>
    <name type="synonym">Muraena anguilla</name>
    <dbReference type="NCBI Taxonomy" id="7936"/>
    <lineage>
        <taxon>Eukaryota</taxon>
        <taxon>Metazoa</taxon>
        <taxon>Chordata</taxon>
        <taxon>Craniata</taxon>
        <taxon>Vertebrata</taxon>
        <taxon>Euteleostomi</taxon>
        <taxon>Actinopterygii</taxon>
        <taxon>Neopterygii</taxon>
        <taxon>Teleostei</taxon>
        <taxon>Anguilliformes</taxon>
        <taxon>Anguillidae</taxon>
        <taxon>Anguilla</taxon>
    </lineage>
</organism>
<evidence type="ECO:0000256" key="1">
    <source>
        <dbReference type="SAM" id="MobiDB-lite"/>
    </source>
</evidence>
<dbReference type="AlphaFoldDB" id="A0A0E9RIY0"/>
<name>A0A0E9RIY0_ANGAN</name>
<evidence type="ECO:0000313" key="2">
    <source>
        <dbReference type="EMBL" id="JAH28278.1"/>
    </source>
</evidence>
<reference evidence="2" key="2">
    <citation type="journal article" date="2015" name="Fish Shellfish Immunol.">
        <title>Early steps in the European eel (Anguilla anguilla)-Vibrio vulnificus interaction in the gills: Role of the RtxA13 toxin.</title>
        <authorList>
            <person name="Callol A."/>
            <person name="Pajuelo D."/>
            <person name="Ebbesson L."/>
            <person name="Teles M."/>
            <person name="MacKenzie S."/>
            <person name="Amaro C."/>
        </authorList>
    </citation>
    <scope>NUCLEOTIDE SEQUENCE</scope>
</reference>